<name>A0A9P6CSG8_9AGAR</name>
<dbReference type="Proteomes" id="UP000807469">
    <property type="component" value="Unassembled WGS sequence"/>
</dbReference>
<comment type="caution">
    <text evidence="2">The sequence shown here is derived from an EMBL/GenBank/DDBJ whole genome shotgun (WGS) entry which is preliminary data.</text>
</comment>
<proteinExistence type="predicted"/>
<sequence length="329" mass="35259">MSFVLPPLPSPPSSTRSNINLKVPIPDAQSQGTAKSVLGNGLAGDSSNEESSSSSTGENKLTAICGNSSNPILDEATPWPPRPAKASPLLRSQLFPLGSNDQVTVDPRPRPFRPFSALSPSFIPSFSRIPEPVSSPTPSPVTLRSPPPCPARNCELRMRAPSVSIASIPLLDSFDVDTPPPRFGSSGLGGASSRPAFSSLDQRTARTSPDRAPSFSVTSLPVPGKSSTPAAHQTHYLLFCKATRNPNVFRSSRNVFQVRDPDTGIYKSYRRDQIAAFIKHDALLRKGTNVEDGAPGGYDDWAYAFNHGKFVTFGFSLYDPLTNSIFTSA</sequence>
<accession>A0A9P6CSG8</accession>
<evidence type="ECO:0000313" key="2">
    <source>
        <dbReference type="EMBL" id="KAF9471024.1"/>
    </source>
</evidence>
<dbReference type="EMBL" id="MU155776">
    <property type="protein sequence ID" value="KAF9471024.1"/>
    <property type="molecule type" value="Genomic_DNA"/>
</dbReference>
<keyword evidence="3" id="KW-1185">Reference proteome</keyword>
<evidence type="ECO:0000313" key="3">
    <source>
        <dbReference type="Proteomes" id="UP000807469"/>
    </source>
</evidence>
<feature type="region of interest" description="Disordered" evidence="1">
    <location>
        <begin position="179"/>
        <end position="226"/>
    </location>
</feature>
<feature type="compositionally biased region" description="Polar residues" evidence="1">
    <location>
        <begin position="195"/>
        <end position="207"/>
    </location>
</feature>
<protein>
    <submittedName>
        <fullName evidence="2">Uncharacterized protein</fullName>
    </submittedName>
</protein>
<evidence type="ECO:0000256" key="1">
    <source>
        <dbReference type="SAM" id="MobiDB-lite"/>
    </source>
</evidence>
<feature type="compositionally biased region" description="Pro residues" evidence="1">
    <location>
        <begin position="1"/>
        <end position="12"/>
    </location>
</feature>
<reference evidence="2" key="1">
    <citation type="submission" date="2020-11" db="EMBL/GenBank/DDBJ databases">
        <authorList>
            <consortium name="DOE Joint Genome Institute"/>
            <person name="Ahrendt S."/>
            <person name="Riley R."/>
            <person name="Andreopoulos W."/>
            <person name="Labutti K."/>
            <person name="Pangilinan J."/>
            <person name="Ruiz-Duenas F.J."/>
            <person name="Barrasa J.M."/>
            <person name="Sanchez-Garcia M."/>
            <person name="Camarero S."/>
            <person name="Miyauchi S."/>
            <person name="Serrano A."/>
            <person name="Linde D."/>
            <person name="Babiker R."/>
            <person name="Drula E."/>
            <person name="Ayuso-Fernandez I."/>
            <person name="Pacheco R."/>
            <person name="Padilla G."/>
            <person name="Ferreira P."/>
            <person name="Barriuso J."/>
            <person name="Kellner H."/>
            <person name="Castanera R."/>
            <person name="Alfaro M."/>
            <person name="Ramirez L."/>
            <person name="Pisabarro A.G."/>
            <person name="Kuo A."/>
            <person name="Tritt A."/>
            <person name="Lipzen A."/>
            <person name="He G."/>
            <person name="Yan M."/>
            <person name="Ng V."/>
            <person name="Cullen D."/>
            <person name="Martin F."/>
            <person name="Rosso M.-N."/>
            <person name="Henrissat B."/>
            <person name="Hibbett D."/>
            <person name="Martinez A.T."/>
            <person name="Grigoriev I.V."/>
        </authorList>
    </citation>
    <scope>NUCLEOTIDE SEQUENCE</scope>
    <source>
        <strain evidence="2">CIRM-BRFM 674</strain>
    </source>
</reference>
<organism evidence="2 3">
    <name type="scientific">Pholiota conissans</name>
    <dbReference type="NCBI Taxonomy" id="109636"/>
    <lineage>
        <taxon>Eukaryota</taxon>
        <taxon>Fungi</taxon>
        <taxon>Dikarya</taxon>
        <taxon>Basidiomycota</taxon>
        <taxon>Agaricomycotina</taxon>
        <taxon>Agaricomycetes</taxon>
        <taxon>Agaricomycetidae</taxon>
        <taxon>Agaricales</taxon>
        <taxon>Agaricineae</taxon>
        <taxon>Strophariaceae</taxon>
        <taxon>Pholiota</taxon>
    </lineage>
</organism>
<feature type="compositionally biased region" description="Polar residues" evidence="1">
    <location>
        <begin position="215"/>
        <end position="226"/>
    </location>
</feature>
<dbReference type="AlphaFoldDB" id="A0A9P6CSG8"/>
<gene>
    <name evidence="2" type="ORF">BDN70DRAFT_939243</name>
</gene>
<feature type="region of interest" description="Disordered" evidence="1">
    <location>
        <begin position="1"/>
        <end position="107"/>
    </location>
</feature>